<evidence type="ECO:0000256" key="2">
    <source>
        <dbReference type="SAM" id="Phobius"/>
    </source>
</evidence>
<dbReference type="STRING" id="1121316.SAMN02745207_02158"/>
<dbReference type="InterPro" id="IPR001763">
    <property type="entry name" value="Rhodanese-like_dom"/>
</dbReference>
<dbReference type="AlphaFoldDB" id="A0A1M5V882"/>
<dbReference type="InterPro" id="IPR036873">
    <property type="entry name" value="Rhodanese-like_dom_sf"/>
</dbReference>
<keyword evidence="2" id="KW-0472">Membrane</keyword>
<name>A0A1M5V882_9CLOT</name>
<dbReference type="GO" id="GO:0004792">
    <property type="term" value="F:thiosulfate-cyanide sulfurtransferase activity"/>
    <property type="evidence" value="ECO:0007669"/>
    <property type="project" value="TreeGrafter"/>
</dbReference>
<gene>
    <name evidence="4" type="ORF">SAMN02745207_02158</name>
</gene>
<evidence type="ECO:0000256" key="1">
    <source>
        <dbReference type="SAM" id="MobiDB-lite"/>
    </source>
</evidence>
<feature type="domain" description="Rhodanese" evidence="3">
    <location>
        <begin position="75"/>
        <end position="161"/>
    </location>
</feature>
<keyword evidence="5" id="KW-1185">Reference proteome</keyword>
<feature type="transmembrane region" description="Helical" evidence="2">
    <location>
        <begin position="7"/>
        <end position="28"/>
    </location>
</feature>
<dbReference type="PANTHER" id="PTHR44086">
    <property type="entry name" value="THIOSULFATE SULFURTRANSFERASE RDL2, MITOCHONDRIAL-RELATED"/>
    <property type="match status" value="1"/>
</dbReference>
<dbReference type="Gene3D" id="3.40.250.10">
    <property type="entry name" value="Rhodanese-like domain"/>
    <property type="match status" value="1"/>
</dbReference>
<protein>
    <submittedName>
        <fullName evidence="4">Rhodanese-related sulfurtransferase</fullName>
    </submittedName>
</protein>
<evidence type="ECO:0000313" key="5">
    <source>
        <dbReference type="Proteomes" id="UP000184447"/>
    </source>
</evidence>
<accession>A0A1M5V882</accession>
<dbReference type="PROSITE" id="PS50206">
    <property type="entry name" value="RHODANESE_3"/>
    <property type="match status" value="1"/>
</dbReference>
<evidence type="ECO:0000313" key="4">
    <source>
        <dbReference type="EMBL" id="SHH71348.1"/>
    </source>
</evidence>
<keyword evidence="2" id="KW-0812">Transmembrane</keyword>
<dbReference type="SUPFAM" id="SSF52821">
    <property type="entry name" value="Rhodanese/Cell cycle control phosphatase"/>
    <property type="match status" value="1"/>
</dbReference>
<dbReference type="Proteomes" id="UP000184447">
    <property type="component" value="Unassembled WGS sequence"/>
</dbReference>
<reference evidence="4 5" key="1">
    <citation type="submission" date="2016-11" db="EMBL/GenBank/DDBJ databases">
        <authorList>
            <person name="Jaros S."/>
            <person name="Januszkiewicz K."/>
            <person name="Wedrychowicz H."/>
        </authorList>
    </citation>
    <scope>NUCLEOTIDE SEQUENCE [LARGE SCALE GENOMIC DNA]</scope>
    <source>
        <strain evidence="4 5">DSM 8605</strain>
    </source>
</reference>
<dbReference type="CDD" id="cd00158">
    <property type="entry name" value="RHOD"/>
    <property type="match status" value="1"/>
</dbReference>
<evidence type="ECO:0000259" key="3">
    <source>
        <dbReference type="PROSITE" id="PS50206"/>
    </source>
</evidence>
<dbReference type="Pfam" id="PF00581">
    <property type="entry name" value="Rhodanese"/>
    <property type="match status" value="1"/>
</dbReference>
<dbReference type="RefSeq" id="WP_242950663.1">
    <property type="nucleotide sequence ID" value="NZ_FQXM01000010.1"/>
</dbReference>
<keyword evidence="2" id="KW-1133">Transmembrane helix</keyword>
<organism evidence="4 5">
    <name type="scientific">Clostridium grantii DSM 8605</name>
    <dbReference type="NCBI Taxonomy" id="1121316"/>
    <lineage>
        <taxon>Bacteria</taxon>
        <taxon>Bacillati</taxon>
        <taxon>Bacillota</taxon>
        <taxon>Clostridia</taxon>
        <taxon>Eubacteriales</taxon>
        <taxon>Clostridiaceae</taxon>
        <taxon>Clostridium</taxon>
    </lineage>
</organism>
<sequence length="161" mass="18467">MKKLKNIGIVSLVCIMVMQLLAVSIFALPQEDVDIEKGKEKQKIENREEEKGREKKRNDGCKKISPLEAKDMLEKDDKIILLDVRTVEEYAEKHIPKSVNLPIDQLEAKATEILPDKEATIIVYCKLGKRSRKAVGMLCKMGYKNVYNLGGIEDWPYEMEK</sequence>
<keyword evidence="4" id="KW-0808">Transferase</keyword>
<dbReference type="PANTHER" id="PTHR44086:SF10">
    <property type="entry name" value="THIOSULFATE SULFURTRANSFERASE_RHODANESE-LIKE DOMAIN-CONTAINING PROTEIN 3"/>
    <property type="match status" value="1"/>
</dbReference>
<dbReference type="EMBL" id="FQXM01000010">
    <property type="protein sequence ID" value="SHH71348.1"/>
    <property type="molecule type" value="Genomic_DNA"/>
</dbReference>
<proteinExistence type="predicted"/>
<feature type="region of interest" description="Disordered" evidence="1">
    <location>
        <begin position="38"/>
        <end position="61"/>
    </location>
</feature>
<dbReference type="SMART" id="SM00450">
    <property type="entry name" value="RHOD"/>
    <property type="match status" value="1"/>
</dbReference>